<keyword evidence="3" id="KW-0378">Hydrolase</keyword>
<reference evidence="4" key="1">
    <citation type="submission" date="2025-08" db="UniProtKB">
        <authorList>
            <consortium name="Ensembl"/>
        </authorList>
    </citation>
    <scope>IDENTIFICATION</scope>
</reference>
<comment type="similarity">
    <text evidence="1">Belongs to the metallo-dependent hydrolases superfamily. TatD-type hydrolase family.</text>
</comment>
<accession>A0A8C8GQZ7</accession>
<dbReference type="Proteomes" id="UP000694402">
    <property type="component" value="Unassembled WGS sequence"/>
</dbReference>
<dbReference type="GeneTree" id="ENSGT00940000180392"/>
<organism evidence="4 5">
    <name type="scientific">Oncorhynchus tshawytscha</name>
    <name type="common">Chinook salmon</name>
    <name type="synonym">Salmo tshawytscha</name>
    <dbReference type="NCBI Taxonomy" id="74940"/>
    <lineage>
        <taxon>Eukaryota</taxon>
        <taxon>Metazoa</taxon>
        <taxon>Chordata</taxon>
        <taxon>Craniata</taxon>
        <taxon>Vertebrata</taxon>
        <taxon>Euteleostomi</taxon>
        <taxon>Actinopterygii</taxon>
        <taxon>Neopterygii</taxon>
        <taxon>Teleostei</taxon>
        <taxon>Protacanthopterygii</taxon>
        <taxon>Salmoniformes</taxon>
        <taxon>Salmonidae</taxon>
        <taxon>Salmoninae</taxon>
        <taxon>Oncorhynchus</taxon>
    </lineage>
</organism>
<proteinExistence type="inferred from homology"/>
<dbReference type="GO" id="GO:0016787">
    <property type="term" value="F:hydrolase activity"/>
    <property type="evidence" value="ECO:0007669"/>
    <property type="project" value="UniProtKB-KW"/>
</dbReference>
<name>A0A8C8GQZ7_ONCTS</name>
<dbReference type="PANTHER" id="PTHR46317">
    <property type="entry name" value="HYDROLASE OF PHP SUPERFAMILY-RELATED PROTEIN"/>
    <property type="match status" value="1"/>
</dbReference>
<dbReference type="PANTHER" id="PTHR46317:SF7">
    <property type="entry name" value="DEOXYRIBONUCLEASE TATDN3-RELATED"/>
    <property type="match status" value="1"/>
</dbReference>
<keyword evidence="5" id="KW-1185">Reference proteome</keyword>
<dbReference type="InterPro" id="IPR032466">
    <property type="entry name" value="Metal_Hydrolase"/>
</dbReference>
<sequence>MEGVRAEYFSIPPPIKQNLVKQLPLESTCLETGLSALGPEKETGVRNEPKNISVCAKYIRKVKEVPLEMVMEVTTQRGSGVRLFPRLNTLLRA</sequence>
<dbReference type="SUPFAM" id="SSF51556">
    <property type="entry name" value="Metallo-dependent hydrolases"/>
    <property type="match status" value="1"/>
</dbReference>
<dbReference type="Ensembl" id="ENSOTST00005057811.2">
    <property type="protein sequence ID" value="ENSOTSP00005053088.1"/>
    <property type="gene ID" value="ENSOTSG00005025688.2"/>
</dbReference>
<evidence type="ECO:0000256" key="1">
    <source>
        <dbReference type="ARBA" id="ARBA00009275"/>
    </source>
</evidence>
<dbReference type="AlphaFoldDB" id="A0A8C8GQZ7"/>
<reference evidence="4" key="2">
    <citation type="submission" date="2025-09" db="UniProtKB">
        <authorList>
            <consortium name="Ensembl"/>
        </authorList>
    </citation>
    <scope>IDENTIFICATION</scope>
</reference>
<dbReference type="Gene3D" id="3.20.20.140">
    <property type="entry name" value="Metal-dependent hydrolases"/>
    <property type="match status" value="1"/>
</dbReference>
<evidence type="ECO:0000256" key="2">
    <source>
        <dbReference type="ARBA" id="ARBA00022723"/>
    </source>
</evidence>
<dbReference type="GO" id="GO:0046872">
    <property type="term" value="F:metal ion binding"/>
    <property type="evidence" value="ECO:0007669"/>
    <property type="project" value="UniProtKB-KW"/>
</dbReference>
<evidence type="ECO:0000313" key="4">
    <source>
        <dbReference type="Ensembl" id="ENSOTSP00005053088.1"/>
    </source>
</evidence>
<evidence type="ECO:0000256" key="3">
    <source>
        <dbReference type="ARBA" id="ARBA00022801"/>
    </source>
</evidence>
<protein>
    <submittedName>
        <fullName evidence="4">Uncharacterized protein</fullName>
    </submittedName>
</protein>
<evidence type="ECO:0000313" key="5">
    <source>
        <dbReference type="Proteomes" id="UP000694402"/>
    </source>
</evidence>
<keyword evidence="2" id="KW-0479">Metal-binding</keyword>